<comment type="caution">
    <text evidence="2">The sequence shown here is derived from an EMBL/GenBank/DDBJ whole genome shotgun (WGS) entry which is preliminary data.</text>
</comment>
<keyword evidence="1" id="KW-0472">Membrane</keyword>
<sequence>MKNHKKEEENYDSLFYIIGLLAGMFTGAVIEKGFTWVVVGGVMGLLTAAFFLNVLVKGSEKA</sequence>
<feature type="transmembrane region" description="Helical" evidence="1">
    <location>
        <begin position="12"/>
        <end position="30"/>
    </location>
</feature>
<dbReference type="OrthoDB" id="798881at2"/>
<reference evidence="2 3" key="1">
    <citation type="submission" date="2018-04" db="EMBL/GenBank/DDBJ databases">
        <title>Genomic Encyclopedia of Archaeal and Bacterial Type Strains, Phase II (KMG-II): from individual species to whole genera.</title>
        <authorList>
            <person name="Goeker M."/>
        </authorList>
    </citation>
    <scope>NUCLEOTIDE SEQUENCE [LARGE SCALE GENOMIC DNA]</scope>
    <source>
        <strain evidence="2 3">DSM 26809</strain>
    </source>
</reference>
<dbReference type="EMBL" id="QAOQ01000002">
    <property type="protein sequence ID" value="PTQ99925.1"/>
    <property type="molecule type" value="Genomic_DNA"/>
</dbReference>
<dbReference type="RefSeq" id="WP_107827829.1">
    <property type="nucleotide sequence ID" value="NZ_CP160205.1"/>
</dbReference>
<keyword evidence="3" id="KW-1185">Reference proteome</keyword>
<proteinExistence type="predicted"/>
<organism evidence="2 3">
    <name type="scientific">Mucilaginibacter yixingensis</name>
    <dbReference type="NCBI Taxonomy" id="1295612"/>
    <lineage>
        <taxon>Bacteria</taxon>
        <taxon>Pseudomonadati</taxon>
        <taxon>Bacteroidota</taxon>
        <taxon>Sphingobacteriia</taxon>
        <taxon>Sphingobacteriales</taxon>
        <taxon>Sphingobacteriaceae</taxon>
        <taxon>Mucilaginibacter</taxon>
    </lineage>
</organism>
<feature type="transmembrane region" description="Helical" evidence="1">
    <location>
        <begin position="36"/>
        <end position="56"/>
    </location>
</feature>
<evidence type="ECO:0000313" key="3">
    <source>
        <dbReference type="Proteomes" id="UP000244168"/>
    </source>
</evidence>
<dbReference type="Proteomes" id="UP000244168">
    <property type="component" value="Unassembled WGS sequence"/>
</dbReference>
<keyword evidence="1" id="KW-0812">Transmembrane</keyword>
<evidence type="ECO:0000313" key="2">
    <source>
        <dbReference type="EMBL" id="PTQ99925.1"/>
    </source>
</evidence>
<dbReference type="AlphaFoldDB" id="A0A2T5JE43"/>
<evidence type="ECO:0000256" key="1">
    <source>
        <dbReference type="SAM" id="Phobius"/>
    </source>
</evidence>
<accession>A0A2T5JE43</accession>
<keyword evidence="1" id="KW-1133">Transmembrane helix</keyword>
<gene>
    <name evidence="2" type="ORF">C8P68_102755</name>
</gene>
<protein>
    <submittedName>
        <fullName evidence="2">Uncharacterized protein</fullName>
    </submittedName>
</protein>
<name>A0A2T5JE43_9SPHI</name>